<proteinExistence type="predicted"/>
<sequence length="113" mass="12954">MRFKALESSLFVCMKMYTCVHNCASVCVCAPPCEREIERGTEVRVEFKEEYFMFEHSKKSWQMRKSEPTGFLVFFFFGILQNSLSNTHALSVFFYFSGGGVGCEGEKGGQKKK</sequence>
<organism evidence="1">
    <name type="scientific">Rhizophora mucronata</name>
    <name type="common">Asiatic mangrove</name>
    <dbReference type="NCBI Taxonomy" id="61149"/>
    <lineage>
        <taxon>Eukaryota</taxon>
        <taxon>Viridiplantae</taxon>
        <taxon>Streptophyta</taxon>
        <taxon>Embryophyta</taxon>
        <taxon>Tracheophyta</taxon>
        <taxon>Spermatophyta</taxon>
        <taxon>Magnoliopsida</taxon>
        <taxon>eudicotyledons</taxon>
        <taxon>Gunneridae</taxon>
        <taxon>Pentapetalae</taxon>
        <taxon>rosids</taxon>
        <taxon>fabids</taxon>
        <taxon>Malpighiales</taxon>
        <taxon>Rhizophoraceae</taxon>
        <taxon>Rhizophora</taxon>
    </lineage>
</organism>
<accession>A0A2P2LME8</accession>
<protein>
    <submittedName>
        <fullName evidence="1">Uncharacterized protein</fullName>
    </submittedName>
</protein>
<name>A0A2P2LME8_RHIMU</name>
<dbReference type="EMBL" id="GGEC01038664">
    <property type="protein sequence ID" value="MBX19148.1"/>
    <property type="molecule type" value="Transcribed_RNA"/>
</dbReference>
<evidence type="ECO:0000313" key="1">
    <source>
        <dbReference type="EMBL" id="MBX19148.1"/>
    </source>
</evidence>
<dbReference type="AlphaFoldDB" id="A0A2P2LME8"/>
<reference evidence="1" key="1">
    <citation type="submission" date="2018-02" db="EMBL/GenBank/DDBJ databases">
        <title>Rhizophora mucronata_Transcriptome.</title>
        <authorList>
            <person name="Meera S.P."/>
            <person name="Sreeshan A."/>
            <person name="Augustine A."/>
        </authorList>
    </citation>
    <scope>NUCLEOTIDE SEQUENCE</scope>
    <source>
        <tissue evidence="1">Leaf</tissue>
    </source>
</reference>